<dbReference type="InterPro" id="IPR018356">
    <property type="entry name" value="Tscrpt_reg_HTH_DeoR_CS"/>
</dbReference>
<evidence type="ECO:0000256" key="1">
    <source>
        <dbReference type="ARBA" id="ARBA00023015"/>
    </source>
</evidence>
<reference evidence="6" key="1">
    <citation type="submission" date="2015-07" db="EMBL/GenBank/DDBJ databases">
        <title>Genome sequencing project for genomic taxonomy and phylogenomics of Bacillus-like bacteria.</title>
        <authorList>
            <person name="Liu B."/>
            <person name="Wang J."/>
            <person name="Zhu Y."/>
            <person name="Liu G."/>
            <person name="Chen Q."/>
            <person name="Chen Z."/>
            <person name="Lan J."/>
            <person name="Che J."/>
            <person name="Ge C."/>
            <person name="Shi H."/>
            <person name="Pan Z."/>
            <person name="Liu X."/>
        </authorList>
    </citation>
    <scope>NUCLEOTIDE SEQUENCE [LARGE SCALE GENOMIC DNA]</scope>
    <source>
        <strain evidence="6">FJAT-27997</strain>
    </source>
</reference>
<evidence type="ECO:0000259" key="4">
    <source>
        <dbReference type="PROSITE" id="PS51000"/>
    </source>
</evidence>
<evidence type="ECO:0000256" key="3">
    <source>
        <dbReference type="ARBA" id="ARBA00023163"/>
    </source>
</evidence>
<dbReference type="Pfam" id="PF08220">
    <property type="entry name" value="HTH_DeoR"/>
    <property type="match status" value="1"/>
</dbReference>
<keyword evidence="3" id="KW-0804">Transcription</keyword>
<dbReference type="SMART" id="SM00420">
    <property type="entry name" value="HTH_DEOR"/>
    <property type="match status" value="1"/>
</dbReference>
<dbReference type="Gene3D" id="1.10.10.10">
    <property type="entry name" value="Winged helix-like DNA-binding domain superfamily/Winged helix DNA-binding domain"/>
    <property type="match status" value="1"/>
</dbReference>
<dbReference type="PANTHER" id="PTHR30363:SF44">
    <property type="entry name" value="AGA OPERON TRANSCRIPTIONAL REPRESSOR-RELATED"/>
    <property type="match status" value="1"/>
</dbReference>
<dbReference type="InterPro" id="IPR036388">
    <property type="entry name" value="WH-like_DNA-bd_sf"/>
</dbReference>
<keyword evidence="6" id="KW-1185">Reference proteome</keyword>
<dbReference type="SUPFAM" id="SSF46785">
    <property type="entry name" value="Winged helix' DNA-binding domain"/>
    <property type="match status" value="1"/>
</dbReference>
<dbReference type="PATRIC" id="fig|1679170.3.peg.383"/>
<dbReference type="InterPro" id="IPR050313">
    <property type="entry name" value="Carb_Metab_HTH_regulators"/>
</dbReference>
<dbReference type="RefSeq" id="WP_049679755.1">
    <property type="nucleotide sequence ID" value="NZ_LFZW01000001.1"/>
</dbReference>
<dbReference type="GO" id="GO:0003700">
    <property type="term" value="F:DNA-binding transcription factor activity"/>
    <property type="evidence" value="ECO:0007669"/>
    <property type="project" value="InterPro"/>
</dbReference>
<keyword evidence="1" id="KW-0805">Transcription regulation</keyword>
<dbReference type="Pfam" id="PF00455">
    <property type="entry name" value="DeoRC"/>
    <property type="match status" value="1"/>
</dbReference>
<dbReference type="PANTHER" id="PTHR30363">
    <property type="entry name" value="HTH-TYPE TRANSCRIPTIONAL REGULATOR SRLR-RELATED"/>
    <property type="match status" value="1"/>
</dbReference>
<gene>
    <name evidence="5" type="ORF">AC625_01980</name>
</gene>
<dbReference type="InterPro" id="IPR036390">
    <property type="entry name" value="WH_DNA-bd_sf"/>
</dbReference>
<evidence type="ECO:0000313" key="5">
    <source>
        <dbReference type="EMBL" id="KMY48432.1"/>
    </source>
</evidence>
<evidence type="ECO:0000256" key="2">
    <source>
        <dbReference type="ARBA" id="ARBA00023125"/>
    </source>
</evidence>
<evidence type="ECO:0000313" key="6">
    <source>
        <dbReference type="Proteomes" id="UP000037146"/>
    </source>
</evidence>
<protein>
    <submittedName>
        <fullName evidence="5">Transcriptional regulator</fullName>
    </submittedName>
</protein>
<dbReference type="Gene3D" id="3.40.50.1360">
    <property type="match status" value="1"/>
</dbReference>
<dbReference type="InterPro" id="IPR014036">
    <property type="entry name" value="DeoR-like_C"/>
</dbReference>
<sequence>MNELKEERQRLIIQWVNEEKRVSVAKLATTFSVTPETIRRDLTELEEQERLTRVHGGAVLYTKLEEEQIFLRKLDMNRAEKEQIAIVATSRIKDGDTIAIDVGTTTVHIADFIQNVQNLTVVTNSLAAADRFNQAIEEKRMTGKVIMLGGLTNPAQSSVSGAMTLEWLNHMHVDQAFISCGGIVADTIYDYDLEESLVSAKMMAISKKNILLTDSSKIGVPSYFSFGQASQFAEVISDQSCPKEWQEWYKQWTITKRGRVEC</sequence>
<dbReference type="PRINTS" id="PR00037">
    <property type="entry name" value="HTHLACR"/>
</dbReference>
<feature type="domain" description="HTH deoR-type" evidence="4">
    <location>
        <begin position="5"/>
        <end position="60"/>
    </location>
</feature>
<dbReference type="OrthoDB" id="9797223at2"/>
<dbReference type="STRING" id="1679170.AC625_01980"/>
<dbReference type="InterPro" id="IPR001034">
    <property type="entry name" value="DeoR_HTH"/>
</dbReference>
<dbReference type="EMBL" id="LFZW01000001">
    <property type="protein sequence ID" value="KMY48432.1"/>
    <property type="molecule type" value="Genomic_DNA"/>
</dbReference>
<proteinExistence type="predicted"/>
<dbReference type="GO" id="GO:0003677">
    <property type="term" value="F:DNA binding"/>
    <property type="evidence" value="ECO:0007669"/>
    <property type="project" value="UniProtKB-KW"/>
</dbReference>
<dbReference type="InterPro" id="IPR037171">
    <property type="entry name" value="NagB/RpiA_transferase-like"/>
</dbReference>
<dbReference type="PROSITE" id="PS51000">
    <property type="entry name" value="HTH_DEOR_2"/>
    <property type="match status" value="1"/>
</dbReference>
<keyword evidence="2" id="KW-0238">DNA-binding</keyword>
<dbReference type="PROSITE" id="PS00894">
    <property type="entry name" value="HTH_DEOR_1"/>
    <property type="match status" value="1"/>
</dbReference>
<accession>A0A0K9GQ95</accession>
<name>A0A0K9GQ95_9BACI</name>
<dbReference type="SUPFAM" id="SSF100950">
    <property type="entry name" value="NagB/RpiA/CoA transferase-like"/>
    <property type="match status" value="1"/>
</dbReference>
<organism evidence="5 6">
    <name type="scientific">Peribacillus loiseleuriae</name>
    <dbReference type="NCBI Taxonomy" id="1679170"/>
    <lineage>
        <taxon>Bacteria</taxon>
        <taxon>Bacillati</taxon>
        <taxon>Bacillota</taxon>
        <taxon>Bacilli</taxon>
        <taxon>Bacillales</taxon>
        <taxon>Bacillaceae</taxon>
        <taxon>Peribacillus</taxon>
    </lineage>
</organism>
<dbReference type="AlphaFoldDB" id="A0A0K9GQ95"/>
<dbReference type="Proteomes" id="UP000037146">
    <property type="component" value="Unassembled WGS sequence"/>
</dbReference>
<dbReference type="SMART" id="SM01134">
    <property type="entry name" value="DeoRC"/>
    <property type="match status" value="1"/>
</dbReference>
<comment type="caution">
    <text evidence="5">The sequence shown here is derived from an EMBL/GenBank/DDBJ whole genome shotgun (WGS) entry which is preliminary data.</text>
</comment>